<dbReference type="Gene3D" id="3.30.450.20">
    <property type="entry name" value="PAS domain"/>
    <property type="match status" value="1"/>
</dbReference>
<dbReference type="SMART" id="SM00304">
    <property type="entry name" value="HAMP"/>
    <property type="match status" value="1"/>
</dbReference>
<feature type="domain" description="HAMP" evidence="6">
    <location>
        <begin position="317"/>
        <end position="369"/>
    </location>
</feature>
<dbReference type="Gene3D" id="1.10.8.500">
    <property type="entry name" value="HAMP domain in histidine kinase"/>
    <property type="match status" value="1"/>
</dbReference>
<evidence type="ECO:0000256" key="4">
    <source>
        <dbReference type="ARBA" id="ARBA00022777"/>
    </source>
</evidence>
<evidence type="ECO:0000313" key="8">
    <source>
        <dbReference type="Proteomes" id="UP000829708"/>
    </source>
</evidence>
<evidence type="ECO:0000256" key="1">
    <source>
        <dbReference type="ARBA" id="ARBA00004370"/>
    </source>
</evidence>
<evidence type="ECO:0000256" key="2">
    <source>
        <dbReference type="ARBA" id="ARBA00022553"/>
    </source>
</evidence>
<reference evidence="8" key="1">
    <citation type="journal article" date="2024" name="J Bioinform Genom">
        <title>Complete genome sequence of the type strain bacterium Sphaerochaeta associata GLS2t (VKM B-2742)t.</title>
        <authorList>
            <person name="Troshina O.Y."/>
            <person name="Tepeeva A.N."/>
            <person name="Arzamasceva V.O."/>
            <person name="Whitman W.B."/>
            <person name="Varghese N."/>
            <person name="Shapiro N."/>
            <person name="Woyke T."/>
            <person name="Kripides N.C."/>
            <person name="Vasilenko O.V."/>
        </authorList>
    </citation>
    <scope>NUCLEOTIDE SEQUENCE [LARGE SCALE GENOMIC DNA]</scope>
    <source>
        <strain evidence="8">GLS2T</strain>
    </source>
</reference>
<dbReference type="InterPro" id="IPR050640">
    <property type="entry name" value="Bact_2-comp_sensor_kinase"/>
</dbReference>
<dbReference type="GO" id="GO:0016301">
    <property type="term" value="F:kinase activity"/>
    <property type="evidence" value="ECO:0007669"/>
    <property type="project" value="UniProtKB-KW"/>
</dbReference>
<evidence type="ECO:0000259" key="6">
    <source>
        <dbReference type="PROSITE" id="PS50885"/>
    </source>
</evidence>
<dbReference type="Pfam" id="PF00672">
    <property type="entry name" value="HAMP"/>
    <property type="match status" value="1"/>
</dbReference>
<accession>A0ABY4DB69</accession>
<dbReference type="InterPro" id="IPR003594">
    <property type="entry name" value="HATPase_dom"/>
</dbReference>
<feature type="transmembrane region" description="Helical" evidence="5">
    <location>
        <begin position="12"/>
        <end position="36"/>
    </location>
</feature>
<gene>
    <name evidence="7" type="ORF">MUG09_01920</name>
</gene>
<keyword evidence="4 7" id="KW-0418">Kinase</keyword>
<keyword evidence="5" id="KW-0812">Transmembrane</keyword>
<dbReference type="SUPFAM" id="SSF158472">
    <property type="entry name" value="HAMP domain-like"/>
    <property type="match status" value="1"/>
</dbReference>
<comment type="subcellular location">
    <subcellularLocation>
        <location evidence="1">Membrane</location>
    </subcellularLocation>
</comment>
<dbReference type="Proteomes" id="UP000829708">
    <property type="component" value="Chromosome"/>
</dbReference>
<dbReference type="PANTHER" id="PTHR34220">
    <property type="entry name" value="SENSOR HISTIDINE KINASE YPDA"/>
    <property type="match status" value="1"/>
</dbReference>
<evidence type="ECO:0000256" key="3">
    <source>
        <dbReference type="ARBA" id="ARBA00022679"/>
    </source>
</evidence>
<keyword evidence="3" id="KW-0808">Transferase</keyword>
<keyword evidence="2" id="KW-0597">Phosphoprotein</keyword>
<keyword evidence="5" id="KW-1133">Transmembrane helix</keyword>
<organism evidence="7 8">
    <name type="scientific">Sphaerochaeta associata</name>
    <dbReference type="NCBI Taxonomy" id="1129264"/>
    <lineage>
        <taxon>Bacteria</taxon>
        <taxon>Pseudomonadati</taxon>
        <taxon>Spirochaetota</taxon>
        <taxon>Spirochaetia</taxon>
        <taxon>Spirochaetales</taxon>
        <taxon>Sphaerochaetaceae</taxon>
        <taxon>Sphaerochaeta</taxon>
    </lineage>
</organism>
<dbReference type="Pfam" id="PF02518">
    <property type="entry name" value="HATPase_c"/>
    <property type="match status" value="1"/>
</dbReference>
<keyword evidence="5" id="KW-0472">Membrane</keyword>
<evidence type="ECO:0000313" key="7">
    <source>
        <dbReference type="EMBL" id="UOM51529.1"/>
    </source>
</evidence>
<dbReference type="EMBL" id="CP094929">
    <property type="protein sequence ID" value="UOM51529.1"/>
    <property type="molecule type" value="Genomic_DNA"/>
</dbReference>
<keyword evidence="8" id="KW-1185">Reference proteome</keyword>
<dbReference type="SUPFAM" id="SSF55874">
    <property type="entry name" value="ATPase domain of HSP90 chaperone/DNA topoisomerase II/histidine kinase"/>
    <property type="match status" value="1"/>
</dbReference>
<dbReference type="Gene3D" id="3.30.565.10">
    <property type="entry name" value="Histidine kinase-like ATPase, C-terminal domain"/>
    <property type="match status" value="1"/>
</dbReference>
<dbReference type="InterPro" id="IPR010559">
    <property type="entry name" value="Sig_transdc_His_kin_internal"/>
</dbReference>
<name>A0ABY4DB69_9SPIR</name>
<proteinExistence type="predicted"/>
<sequence length="594" mass="67387">MKMARSSYITKMFILLALVMTLVTLLMGGTVLFYLYRTVEQEVIGYNRSLQKYATDSSAQTMNRLISLTQEVSYDSVLIEKLYAHKNKQKAAFEEEISTYLGNKVNNTIWVTYPESNLITLHVLYESEQSFHKISPRYTENAVLPSLLESGKLSSSAPTILPMIEHPGRRGVQQFSFCISNPLIDPVNGDFYGYVILDVSEKVLYDSYKDLQSESKIFVIVDEQGTVLSAKDKTLIGTHFLDANPAGLGQRASGYVRSQDKQAMLFYQQIGGSDWYLVQQSNIAVVMASLKKMQWFIIILFFISILTMLYIISRFRHQTAKPIIGMNTMLDTVASGDLNVRATVHTNDEFGQMAASFNTMVDKINNLLATITETEKAKRLAELDFLRAQIHPHFIYNTLSSIRFSIDMGKTENASEMLFHFTKLLRATLNRSDQFISLSEEIAIIDHYVKVQSYRYPDGFILQKELQKETLDLEIPSFILQPLVENAIFHNEGLNHINIITLRTKREGQILHIAIEDSGFGMKEDEAQTALAKNATLNKVGLHNVQERIQLNYGTAFGLSITSKEHEGTTIHITIPARVYNELEKTHHVEHPCS</sequence>
<dbReference type="CDD" id="cd06225">
    <property type="entry name" value="HAMP"/>
    <property type="match status" value="1"/>
</dbReference>
<dbReference type="InterPro" id="IPR036890">
    <property type="entry name" value="HATPase_C_sf"/>
</dbReference>
<dbReference type="InterPro" id="IPR003660">
    <property type="entry name" value="HAMP_dom"/>
</dbReference>
<protein>
    <submittedName>
        <fullName evidence="7">Sensor histidine kinase</fullName>
    </submittedName>
</protein>
<dbReference type="PROSITE" id="PS50885">
    <property type="entry name" value="HAMP"/>
    <property type="match status" value="1"/>
</dbReference>
<evidence type="ECO:0000256" key="5">
    <source>
        <dbReference type="SAM" id="Phobius"/>
    </source>
</evidence>
<feature type="transmembrane region" description="Helical" evidence="5">
    <location>
        <begin position="293"/>
        <end position="312"/>
    </location>
</feature>
<dbReference type="RefSeq" id="WP_244772953.1">
    <property type="nucleotide sequence ID" value="NZ_CP094929.1"/>
</dbReference>
<dbReference type="PANTHER" id="PTHR34220:SF7">
    <property type="entry name" value="SENSOR HISTIDINE KINASE YPDA"/>
    <property type="match status" value="1"/>
</dbReference>
<dbReference type="Pfam" id="PF06580">
    <property type="entry name" value="His_kinase"/>
    <property type="match status" value="1"/>
</dbReference>